<dbReference type="PANTHER" id="PTHR30193">
    <property type="entry name" value="ABC TRANSPORTER PERMEASE PROTEIN"/>
    <property type="match status" value="1"/>
</dbReference>
<dbReference type="CDD" id="cd06261">
    <property type="entry name" value="TM_PBP2"/>
    <property type="match status" value="1"/>
</dbReference>
<evidence type="ECO:0000313" key="9">
    <source>
        <dbReference type="EMBL" id="ACZ41428.1"/>
    </source>
</evidence>
<reference evidence="10" key="1">
    <citation type="journal article" date="2010" name="Stand. Genomic Sci.">
        <title>Complete genome sequence of 'Thermobaculum terrenum' type strain (YNP1).</title>
        <authorList>
            <person name="Kiss H."/>
            <person name="Cleland D."/>
            <person name="Lapidus A."/>
            <person name="Lucas S."/>
            <person name="Glavina Del Rio T."/>
            <person name="Nolan M."/>
            <person name="Tice H."/>
            <person name="Han C."/>
            <person name="Goodwin L."/>
            <person name="Pitluck S."/>
            <person name="Liolios K."/>
            <person name="Ivanova N."/>
            <person name="Mavromatis K."/>
            <person name="Ovchinnikova G."/>
            <person name="Pati A."/>
            <person name="Chen A."/>
            <person name="Palaniappan K."/>
            <person name="Land M."/>
            <person name="Hauser L."/>
            <person name="Chang Y."/>
            <person name="Jeffries C."/>
            <person name="Lu M."/>
            <person name="Brettin T."/>
            <person name="Detter J."/>
            <person name="Goker M."/>
            <person name="Tindall B."/>
            <person name="Beck B."/>
            <person name="McDermott T."/>
            <person name="Woyke T."/>
            <person name="Bristow J."/>
            <person name="Eisen J."/>
            <person name="Markowitz V."/>
            <person name="Hugenholtz P."/>
            <person name="Kyrpides N."/>
            <person name="Klenk H."/>
            <person name="Cheng J."/>
        </authorList>
    </citation>
    <scope>NUCLEOTIDE SEQUENCE [LARGE SCALE GENOMIC DNA]</scope>
    <source>
        <strain evidence="10">ATCC BAA-798 / YNP1</strain>
    </source>
</reference>
<feature type="transmembrane region" description="Helical" evidence="7">
    <location>
        <begin position="80"/>
        <end position="101"/>
    </location>
</feature>
<evidence type="ECO:0000256" key="5">
    <source>
        <dbReference type="ARBA" id="ARBA00022989"/>
    </source>
</evidence>
<dbReference type="AlphaFoldDB" id="D1CES2"/>
<dbReference type="HOGENOM" id="CLU_016047_0_2_0"/>
<evidence type="ECO:0000256" key="4">
    <source>
        <dbReference type="ARBA" id="ARBA00022692"/>
    </source>
</evidence>
<dbReference type="EMBL" id="CP001825">
    <property type="protein sequence ID" value="ACZ41428.1"/>
    <property type="molecule type" value="Genomic_DNA"/>
</dbReference>
<dbReference type="RefSeq" id="WP_012874463.1">
    <property type="nucleotide sequence ID" value="NC_013525.1"/>
</dbReference>
<comment type="similarity">
    <text evidence="7">Belongs to the binding-protein-dependent transport system permease family.</text>
</comment>
<evidence type="ECO:0000313" key="10">
    <source>
        <dbReference type="Proteomes" id="UP000000323"/>
    </source>
</evidence>
<keyword evidence="10" id="KW-1185">Reference proteome</keyword>
<dbReference type="STRING" id="525904.Tter_0507"/>
<proteinExistence type="inferred from homology"/>
<comment type="subcellular location">
    <subcellularLocation>
        <location evidence="1 7">Cell membrane</location>
        <topology evidence="1 7">Multi-pass membrane protein</topology>
    </subcellularLocation>
</comment>
<evidence type="ECO:0000256" key="1">
    <source>
        <dbReference type="ARBA" id="ARBA00004651"/>
    </source>
</evidence>
<dbReference type="SUPFAM" id="SSF161098">
    <property type="entry name" value="MetI-like"/>
    <property type="match status" value="1"/>
</dbReference>
<dbReference type="Proteomes" id="UP000000323">
    <property type="component" value="Chromosome 1"/>
</dbReference>
<feature type="transmembrane region" description="Helical" evidence="7">
    <location>
        <begin position="206"/>
        <end position="231"/>
    </location>
</feature>
<sequence length="309" mass="35085">MRSVQAQRRYKKEEAITALLFISPWIIGFLVFTAGPMLASIYFSLTEYNVLQPPEWVGLANYKEILTNDPLFWKSLYNTVYYTALYVPLHLAVALGLALLLNLNVRGVPFWRTFFYLPSITPVVAVAILWRWILNPNSGILNRFLASVGLPTPGWTTDPNWMKPALVLMSLWGAGGAMLIYLAGLKNIPRELYEAAQIDGAGRWARFLHITLPMISGVMFFNLVISIIASLQTFAQPVLLFNTSEGGGSTTNDAVLLYIVYLFRQAFRYFHMGYASALAWIIFVIIVIFTIIQFRLSQRWVYYEGGEQK</sequence>
<feature type="transmembrane region" description="Helical" evidence="7">
    <location>
        <begin position="113"/>
        <end position="133"/>
    </location>
</feature>
<evidence type="ECO:0000256" key="3">
    <source>
        <dbReference type="ARBA" id="ARBA00022475"/>
    </source>
</evidence>
<evidence type="ECO:0000256" key="2">
    <source>
        <dbReference type="ARBA" id="ARBA00022448"/>
    </source>
</evidence>
<evidence type="ECO:0000256" key="6">
    <source>
        <dbReference type="ARBA" id="ARBA00023136"/>
    </source>
</evidence>
<feature type="transmembrane region" description="Helical" evidence="7">
    <location>
        <begin position="165"/>
        <end position="185"/>
    </location>
</feature>
<protein>
    <submittedName>
        <fullName evidence="9">Binding-protein-dependent transport systems inner membrane component</fullName>
    </submittedName>
</protein>
<dbReference type="PANTHER" id="PTHR30193:SF1">
    <property type="entry name" value="ABC TRANSPORTER PERMEASE PROTEIN YESP-RELATED"/>
    <property type="match status" value="1"/>
</dbReference>
<evidence type="ECO:0000259" key="8">
    <source>
        <dbReference type="PROSITE" id="PS50928"/>
    </source>
</evidence>
<accession>D1CES2</accession>
<dbReference type="InterPro" id="IPR000515">
    <property type="entry name" value="MetI-like"/>
</dbReference>
<organism evidence="9 10">
    <name type="scientific">Thermobaculum terrenum (strain ATCC BAA-798 / CCMEE 7001 / YNP1)</name>
    <dbReference type="NCBI Taxonomy" id="525904"/>
    <lineage>
        <taxon>Bacteria</taxon>
        <taxon>Bacillati</taxon>
        <taxon>Chloroflexota</taxon>
        <taxon>Chloroflexia</taxon>
        <taxon>Candidatus Thermobaculales</taxon>
        <taxon>Candidatus Thermobaculaceae</taxon>
        <taxon>Thermobaculum</taxon>
    </lineage>
</organism>
<dbReference type="InterPro" id="IPR035906">
    <property type="entry name" value="MetI-like_sf"/>
</dbReference>
<dbReference type="KEGG" id="ttr:Tter_0507"/>
<dbReference type="InterPro" id="IPR051393">
    <property type="entry name" value="ABC_transporter_permease"/>
</dbReference>
<dbReference type="Pfam" id="PF00528">
    <property type="entry name" value="BPD_transp_1"/>
    <property type="match status" value="1"/>
</dbReference>
<dbReference type="Gene3D" id="1.10.3720.10">
    <property type="entry name" value="MetI-like"/>
    <property type="match status" value="1"/>
</dbReference>
<name>D1CES2_THET1</name>
<dbReference type="eggNOG" id="COG1175">
    <property type="taxonomic scope" value="Bacteria"/>
</dbReference>
<gene>
    <name evidence="9" type="ordered locus">Tter_0507</name>
</gene>
<dbReference type="PROSITE" id="PS50928">
    <property type="entry name" value="ABC_TM1"/>
    <property type="match status" value="1"/>
</dbReference>
<evidence type="ECO:0000256" key="7">
    <source>
        <dbReference type="RuleBase" id="RU363032"/>
    </source>
</evidence>
<feature type="domain" description="ABC transmembrane type-1" evidence="8">
    <location>
        <begin position="76"/>
        <end position="293"/>
    </location>
</feature>
<keyword evidence="6 7" id="KW-0472">Membrane</keyword>
<dbReference type="GO" id="GO:0055085">
    <property type="term" value="P:transmembrane transport"/>
    <property type="evidence" value="ECO:0007669"/>
    <property type="project" value="InterPro"/>
</dbReference>
<feature type="transmembrane region" description="Helical" evidence="7">
    <location>
        <begin position="20"/>
        <end position="45"/>
    </location>
</feature>
<keyword evidence="2 7" id="KW-0813">Transport</keyword>
<keyword evidence="5 7" id="KW-1133">Transmembrane helix</keyword>
<keyword evidence="4 7" id="KW-0812">Transmembrane</keyword>
<feature type="transmembrane region" description="Helical" evidence="7">
    <location>
        <begin position="272"/>
        <end position="292"/>
    </location>
</feature>
<dbReference type="OrthoDB" id="9773727at2"/>
<keyword evidence="3" id="KW-1003">Cell membrane</keyword>
<dbReference type="GO" id="GO:0005886">
    <property type="term" value="C:plasma membrane"/>
    <property type="evidence" value="ECO:0007669"/>
    <property type="project" value="UniProtKB-SubCell"/>
</dbReference>